<dbReference type="Proteomes" id="UP000233491">
    <property type="component" value="Unassembled WGS sequence"/>
</dbReference>
<feature type="domain" description="Activator of Hsp90 ATPase homologue 1/2-like C-terminal" evidence="2">
    <location>
        <begin position="18"/>
        <end position="146"/>
    </location>
</feature>
<reference evidence="3 4" key="1">
    <citation type="submission" date="2017-12" db="EMBL/GenBank/DDBJ databases">
        <title>Anaerobic carbon monoxide metabolism by Pleomorphomonas carboxyditropha sp. nov., a new mesophilic hydrogenogenic carboxidotroph.</title>
        <authorList>
            <person name="Esquivel-Elizondo S."/>
            <person name="Krajmalnik-Brown R."/>
        </authorList>
    </citation>
    <scope>NUCLEOTIDE SEQUENCE [LARGE SCALE GENOMIC DNA]</scope>
    <source>
        <strain evidence="3 4">R5-392</strain>
    </source>
</reference>
<dbReference type="RefSeq" id="WP_101290179.1">
    <property type="nucleotide sequence ID" value="NZ_FOUQ01000008.1"/>
</dbReference>
<protein>
    <submittedName>
        <fullName evidence="3">ATPase</fullName>
    </submittedName>
</protein>
<dbReference type="InterPro" id="IPR013538">
    <property type="entry name" value="ASHA1/2-like_C"/>
</dbReference>
<dbReference type="Pfam" id="PF08327">
    <property type="entry name" value="AHSA1"/>
    <property type="match status" value="1"/>
</dbReference>
<comment type="similarity">
    <text evidence="1">Belongs to the AHA1 family.</text>
</comment>
<dbReference type="Gene3D" id="3.30.530.20">
    <property type="match status" value="1"/>
</dbReference>
<evidence type="ECO:0000256" key="1">
    <source>
        <dbReference type="ARBA" id="ARBA00006817"/>
    </source>
</evidence>
<gene>
    <name evidence="3" type="ORF">CXZ10_15065</name>
</gene>
<organism evidence="3 4">
    <name type="scientific">Pleomorphomonas diazotrophica</name>
    <dbReference type="NCBI Taxonomy" id="1166257"/>
    <lineage>
        <taxon>Bacteria</taxon>
        <taxon>Pseudomonadati</taxon>
        <taxon>Pseudomonadota</taxon>
        <taxon>Alphaproteobacteria</taxon>
        <taxon>Hyphomicrobiales</taxon>
        <taxon>Pleomorphomonadaceae</taxon>
        <taxon>Pleomorphomonas</taxon>
    </lineage>
</organism>
<evidence type="ECO:0000313" key="4">
    <source>
        <dbReference type="Proteomes" id="UP000233491"/>
    </source>
</evidence>
<evidence type="ECO:0000313" key="3">
    <source>
        <dbReference type="EMBL" id="PKR88337.1"/>
    </source>
</evidence>
<name>A0A1I4UNM3_9HYPH</name>
<accession>A0A1I4UNM3</accession>
<keyword evidence="4" id="KW-1185">Reference proteome</keyword>
<dbReference type="OrthoDB" id="9803476at2"/>
<sequence length="159" mass="18034">MAVDHRSFVITRRLPGSPGHAFRFWSDHELKRRWTSCHPDWTVLEDVFDFRVDGGERMVWRMPDGTEQAMLAHFLEIHPRQRIVYAYTMRTSGEPISSSLVTVEFAASDAATLMTFTEQAVFRDKGIGDIRQGGTALGFDRLAEAMAADTAHRREAGHP</sequence>
<dbReference type="InterPro" id="IPR023393">
    <property type="entry name" value="START-like_dom_sf"/>
</dbReference>
<comment type="caution">
    <text evidence="3">The sequence shown here is derived from an EMBL/GenBank/DDBJ whole genome shotgun (WGS) entry which is preliminary data.</text>
</comment>
<evidence type="ECO:0000259" key="2">
    <source>
        <dbReference type="Pfam" id="PF08327"/>
    </source>
</evidence>
<proteinExistence type="inferred from homology"/>
<dbReference type="SUPFAM" id="SSF55961">
    <property type="entry name" value="Bet v1-like"/>
    <property type="match status" value="1"/>
</dbReference>
<dbReference type="EMBL" id="PJNW01000012">
    <property type="protein sequence ID" value="PKR88337.1"/>
    <property type="molecule type" value="Genomic_DNA"/>
</dbReference>
<dbReference type="AlphaFoldDB" id="A0A1I4UNM3"/>